<evidence type="ECO:0000313" key="22">
    <source>
        <dbReference type="EMBL" id="RGD76401.1"/>
    </source>
</evidence>
<dbReference type="Pfam" id="PF01256">
    <property type="entry name" value="Carb_kinase"/>
    <property type="match status" value="1"/>
</dbReference>
<keyword evidence="10 17" id="KW-0520">NAD</keyword>
<evidence type="ECO:0000256" key="16">
    <source>
        <dbReference type="ARBA" id="ARBA00049209"/>
    </source>
</evidence>
<evidence type="ECO:0000256" key="11">
    <source>
        <dbReference type="ARBA" id="ARBA00023235"/>
    </source>
</evidence>
<evidence type="ECO:0000256" key="17">
    <source>
        <dbReference type="HAMAP-Rule" id="MF_01965"/>
    </source>
</evidence>
<feature type="binding site" evidence="18">
    <location>
        <position position="155"/>
    </location>
    <ligand>
        <name>(6S)-NADPHX</name>
        <dbReference type="ChEBI" id="CHEBI:64076"/>
    </ligand>
</feature>
<dbReference type="SUPFAM" id="SSF53613">
    <property type="entry name" value="Ribokinase-like"/>
    <property type="match status" value="1"/>
</dbReference>
<dbReference type="CDD" id="cd01171">
    <property type="entry name" value="YXKO-related"/>
    <property type="match status" value="1"/>
</dbReference>
<evidence type="ECO:0000256" key="2">
    <source>
        <dbReference type="ARBA" id="ARBA00000909"/>
    </source>
</evidence>
<feature type="domain" description="YjeF C-terminal" evidence="20">
    <location>
        <begin position="220"/>
        <end position="498"/>
    </location>
</feature>
<evidence type="ECO:0000256" key="5">
    <source>
        <dbReference type="ARBA" id="ARBA00022723"/>
    </source>
</evidence>
<dbReference type="PIRSF" id="PIRSF017184">
    <property type="entry name" value="Nnr"/>
    <property type="match status" value="1"/>
</dbReference>
<dbReference type="Gene3D" id="3.40.1190.20">
    <property type="match status" value="1"/>
</dbReference>
<dbReference type="SUPFAM" id="SSF64153">
    <property type="entry name" value="YjeF N-terminal domain-like"/>
    <property type="match status" value="1"/>
</dbReference>
<dbReference type="PANTHER" id="PTHR12592:SF0">
    <property type="entry name" value="ATP-DEPENDENT (S)-NAD(P)H-HYDRATE DEHYDRATASE"/>
    <property type="match status" value="1"/>
</dbReference>
<evidence type="ECO:0000313" key="23">
    <source>
        <dbReference type="Proteomes" id="UP000260721"/>
    </source>
</evidence>
<dbReference type="HAMAP" id="MF_01966">
    <property type="entry name" value="NADHX_epimerase"/>
    <property type="match status" value="1"/>
</dbReference>
<dbReference type="Pfam" id="PF03853">
    <property type="entry name" value="YjeF_N"/>
    <property type="match status" value="1"/>
</dbReference>
<dbReference type="RefSeq" id="WP_117446339.1">
    <property type="nucleotide sequence ID" value="NZ_CALCIP010000045.1"/>
</dbReference>
<evidence type="ECO:0000259" key="20">
    <source>
        <dbReference type="PROSITE" id="PS51383"/>
    </source>
</evidence>
<evidence type="ECO:0000256" key="12">
    <source>
        <dbReference type="ARBA" id="ARBA00023239"/>
    </source>
</evidence>
<evidence type="ECO:0000256" key="9">
    <source>
        <dbReference type="ARBA" id="ARBA00022958"/>
    </source>
</evidence>
<evidence type="ECO:0000256" key="7">
    <source>
        <dbReference type="ARBA" id="ARBA00022840"/>
    </source>
</evidence>
<feature type="binding site" evidence="17">
    <location>
        <position position="326"/>
    </location>
    <ligand>
        <name>(6S)-NADPHX</name>
        <dbReference type="ChEBI" id="CHEBI:64076"/>
    </ligand>
</feature>
<dbReference type="NCBIfam" id="TIGR00197">
    <property type="entry name" value="yjeF_nterm"/>
    <property type="match status" value="1"/>
</dbReference>
<comment type="catalytic activity">
    <reaction evidence="15 17 19">
        <text>(6S)-NADHX + ADP = AMP + phosphate + NADH + H(+)</text>
        <dbReference type="Rhea" id="RHEA:32223"/>
        <dbReference type="ChEBI" id="CHEBI:15378"/>
        <dbReference type="ChEBI" id="CHEBI:43474"/>
        <dbReference type="ChEBI" id="CHEBI:57945"/>
        <dbReference type="ChEBI" id="CHEBI:64074"/>
        <dbReference type="ChEBI" id="CHEBI:456215"/>
        <dbReference type="ChEBI" id="CHEBI:456216"/>
        <dbReference type="EC" id="4.2.1.136"/>
    </reaction>
</comment>
<feature type="binding site" evidence="17">
    <location>
        <position position="256"/>
    </location>
    <ligand>
        <name>(6S)-NADPHX</name>
        <dbReference type="ChEBI" id="CHEBI:64076"/>
    </ligand>
</feature>
<proteinExistence type="inferred from homology"/>
<evidence type="ECO:0000256" key="8">
    <source>
        <dbReference type="ARBA" id="ARBA00022857"/>
    </source>
</evidence>
<evidence type="ECO:0000256" key="19">
    <source>
        <dbReference type="PIRNR" id="PIRNR017184"/>
    </source>
</evidence>
<dbReference type="EMBL" id="QUSK01000013">
    <property type="protein sequence ID" value="RGD76401.1"/>
    <property type="molecule type" value="Genomic_DNA"/>
</dbReference>
<comment type="similarity">
    <text evidence="3 19">In the N-terminal section; belongs to the NnrE/AIBP family.</text>
</comment>
<feature type="binding site" evidence="17">
    <location>
        <begin position="413"/>
        <end position="417"/>
    </location>
    <ligand>
        <name>AMP</name>
        <dbReference type="ChEBI" id="CHEBI:456215"/>
    </ligand>
</feature>
<dbReference type="GO" id="GO:0110051">
    <property type="term" value="P:metabolite repair"/>
    <property type="evidence" value="ECO:0007669"/>
    <property type="project" value="TreeGrafter"/>
</dbReference>
<comment type="subunit">
    <text evidence="17">Homotetramer.</text>
</comment>
<accession>A0A3E3E492</accession>
<dbReference type="PANTHER" id="PTHR12592">
    <property type="entry name" value="ATP-DEPENDENT (S)-NAD(P)H-HYDRATE DEHYDRATASE FAMILY MEMBER"/>
    <property type="match status" value="1"/>
</dbReference>
<dbReference type="InterPro" id="IPR004443">
    <property type="entry name" value="YjeF_N_dom"/>
</dbReference>
<comment type="similarity">
    <text evidence="4 19">In the C-terminal section; belongs to the NnrD/CARKD family.</text>
</comment>
<evidence type="ECO:0000256" key="13">
    <source>
        <dbReference type="ARBA" id="ARBA00023268"/>
    </source>
</evidence>
<comment type="catalytic activity">
    <reaction evidence="16 17 19">
        <text>(6S)-NADPHX + ADP = AMP + phosphate + NADPH + H(+)</text>
        <dbReference type="Rhea" id="RHEA:32235"/>
        <dbReference type="ChEBI" id="CHEBI:15378"/>
        <dbReference type="ChEBI" id="CHEBI:43474"/>
        <dbReference type="ChEBI" id="CHEBI:57783"/>
        <dbReference type="ChEBI" id="CHEBI:64076"/>
        <dbReference type="ChEBI" id="CHEBI:456215"/>
        <dbReference type="ChEBI" id="CHEBI:456216"/>
        <dbReference type="EC" id="4.2.1.136"/>
    </reaction>
</comment>
<dbReference type="InterPro" id="IPR000631">
    <property type="entry name" value="CARKD"/>
</dbReference>
<evidence type="ECO:0000256" key="14">
    <source>
        <dbReference type="ARBA" id="ARBA00025153"/>
    </source>
</evidence>
<evidence type="ECO:0000256" key="10">
    <source>
        <dbReference type="ARBA" id="ARBA00023027"/>
    </source>
</evidence>
<dbReference type="GO" id="GO:0052856">
    <property type="term" value="F:NAD(P)HX epimerase activity"/>
    <property type="evidence" value="ECO:0007669"/>
    <property type="project" value="UniProtKB-UniRule"/>
</dbReference>
<keyword evidence="12 17" id="KW-0456">Lyase</keyword>
<comment type="function">
    <text evidence="18">Catalyzes the epimerization of the S- and R-forms of NAD(P)HX, a damaged form of NAD(P)H that is a result of enzymatic or heat-dependent hydration. This is a prerequisite for the S-specific NAD(P)H-hydrate dehydratase to allow the repair of both epimers of NAD(P)HX.</text>
</comment>
<evidence type="ECO:0000256" key="6">
    <source>
        <dbReference type="ARBA" id="ARBA00022741"/>
    </source>
</evidence>
<feature type="binding site" evidence="18">
    <location>
        <begin position="59"/>
        <end position="63"/>
    </location>
    <ligand>
        <name>(6S)-NADPHX</name>
        <dbReference type="ChEBI" id="CHEBI:64076"/>
    </ligand>
</feature>
<dbReference type="NCBIfam" id="TIGR00196">
    <property type="entry name" value="yjeF_cterm"/>
    <property type="match status" value="1"/>
</dbReference>
<keyword evidence="13" id="KW-0511">Multifunctional enzyme</keyword>
<dbReference type="EC" id="5.1.99.6" evidence="19"/>
<comment type="catalytic activity">
    <reaction evidence="1 18 19">
        <text>(6R)-NADHX = (6S)-NADHX</text>
        <dbReference type="Rhea" id="RHEA:32215"/>
        <dbReference type="ChEBI" id="CHEBI:64074"/>
        <dbReference type="ChEBI" id="CHEBI:64075"/>
        <dbReference type="EC" id="5.1.99.6"/>
    </reaction>
</comment>
<comment type="catalytic activity">
    <reaction evidence="2 18 19">
        <text>(6R)-NADPHX = (6S)-NADPHX</text>
        <dbReference type="Rhea" id="RHEA:32227"/>
        <dbReference type="ChEBI" id="CHEBI:64076"/>
        <dbReference type="ChEBI" id="CHEBI:64077"/>
        <dbReference type="EC" id="5.1.99.6"/>
    </reaction>
</comment>
<evidence type="ECO:0000259" key="21">
    <source>
        <dbReference type="PROSITE" id="PS51385"/>
    </source>
</evidence>
<feature type="binding site" evidence="17">
    <location>
        <position position="375"/>
    </location>
    <ligand>
        <name>(6S)-NADPHX</name>
        <dbReference type="ChEBI" id="CHEBI:64076"/>
    </ligand>
</feature>
<comment type="cofactor">
    <cofactor evidence="17">
        <name>Mg(2+)</name>
        <dbReference type="ChEBI" id="CHEBI:18420"/>
    </cofactor>
</comment>
<feature type="binding site" evidence="18">
    <location>
        <position position="60"/>
    </location>
    <ligand>
        <name>K(+)</name>
        <dbReference type="ChEBI" id="CHEBI:29103"/>
    </ligand>
</feature>
<feature type="binding site" evidence="18">
    <location>
        <position position="137"/>
    </location>
    <ligand>
        <name>(6S)-NADPHX</name>
        <dbReference type="ChEBI" id="CHEBI:64076"/>
    </ligand>
</feature>
<dbReference type="HAMAP" id="MF_01965">
    <property type="entry name" value="NADHX_dehydratase"/>
    <property type="match status" value="1"/>
</dbReference>
<protein>
    <recommendedName>
        <fullName evidence="19">Bifunctional NAD(P)H-hydrate repair enzyme</fullName>
    </recommendedName>
    <alternativeName>
        <fullName evidence="19">Nicotinamide nucleotide repair protein</fullName>
    </alternativeName>
    <domain>
        <recommendedName>
            <fullName evidence="19">ADP-dependent (S)-NAD(P)H-hydrate dehydratase</fullName>
            <ecNumber evidence="19">4.2.1.136</ecNumber>
        </recommendedName>
        <alternativeName>
            <fullName evidence="19">ADP-dependent NAD(P)HX dehydratase</fullName>
        </alternativeName>
    </domain>
    <domain>
        <recommendedName>
            <fullName evidence="19">NAD(P)H-hydrate epimerase</fullName>
            <ecNumber evidence="19">5.1.99.6</ecNumber>
        </recommendedName>
    </domain>
</protein>
<keyword evidence="5 18" id="KW-0479">Metal-binding</keyword>
<feature type="binding site" evidence="18">
    <location>
        <position position="122"/>
    </location>
    <ligand>
        <name>K(+)</name>
        <dbReference type="ChEBI" id="CHEBI:29103"/>
    </ligand>
</feature>
<comment type="cofactor">
    <cofactor evidence="18 19">
        <name>K(+)</name>
        <dbReference type="ChEBI" id="CHEBI:29103"/>
    </cofactor>
    <text evidence="18 19">Binds 1 potassium ion per subunit.</text>
</comment>
<feature type="binding site" evidence="17">
    <location>
        <position position="442"/>
    </location>
    <ligand>
        <name>(6S)-NADPHX</name>
        <dbReference type="ChEBI" id="CHEBI:64076"/>
    </ligand>
</feature>
<keyword evidence="11 18" id="KW-0413">Isomerase</keyword>
<sequence>MKTTICTAAQARLADKTAIHEHKIPSLILMEHAALGCTKIIQNHLQPGDQVLILCGPGNNGGDGLAIARLLHRPCIVYAPKVSSMSNDERIQWAMLEKNEQVHFSSFKETLSLLQSVDVIIDALFGNGLSRDIEGDYKTLTEAVNASDAYVISIDINSGLDATSGKILNACIISDLTICLDCIKTGQLINEGKKVCSKLECIPIGIPQTIHRDAKTAILLDPMEAKHLLPQRPDDGHKGTFGKALMIGGSYSMHGAITMAARACYQSGIGTLTCFVPDCIHDILAQKMEFAMLKSGEDKNGYFSNTAIEALAKETGKYDIVTIGNGMGQQESTKKLVQKALQLSTCTLFDADACWAIREHPELLRQDFSIILTPHIKEMTYLCHRSLSEILQDPFGTVQEFCASYPNCTLVLKSDITLIGHKDQMYVLHQPNSALAKGGSGDILCGIIAGLYGQCRNAFQAAAIGTYIHSCCAKQKKDPACFMPEDLIHQIPSVFQSLREG</sequence>
<feature type="binding site" evidence="18">
    <location>
        <begin position="126"/>
        <end position="132"/>
    </location>
    <ligand>
        <name>(6S)-NADPHX</name>
        <dbReference type="ChEBI" id="CHEBI:64076"/>
    </ligand>
</feature>
<dbReference type="STRING" id="1123313.GCA_000420345_00527"/>
<dbReference type="EC" id="4.2.1.136" evidence="19"/>
<dbReference type="AlphaFoldDB" id="A0A3E3E492"/>
<organism evidence="22 23">
    <name type="scientific">Faecalicoccus pleomorphus</name>
    <dbReference type="NCBI Taxonomy" id="1323"/>
    <lineage>
        <taxon>Bacteria</taxon>
        <taxon>Bacillati</taxon>
        <taxon>Bacillota</taxon>
        <taxon>Erysipelotrichia</taxon>
        <taxon>Erysipelotrichales</taxon>
        <taxon>Erysipelotrichaceae</taxon>
        <taxon>Faecalicoccus</taxon>
    </lineage>
</organism>
<evidence type="ECO:0000256" key="3">
    <source>
        <dbReference type="ARBA" id="ARBA00006001"/>
    </source>
</evidence>
<dbReference type="Proteomes" id="UP000260721">
    <property type="component" value="Unassembled WGS sequence"/>
</dbReference>
<reference evidence="22 23" key="1">
    <citation type="submission" date="2018-08" db="EMBL/GenBank/DDBJ databases">
        <title>A genome reference for cultivated species of the human gut microbiota.</title>
        <authorList>
            <person name="Zou Y."/>
            <person name="Xue W."/>
            <person name="Luo G."/>
        </authorList>
    </citation>
    <scope>NUCLEOTIDE SEQUENCE [LARGE SCALE GENOMIC DNA]</scope>
    <source>
        <strain evidence="22 23">TF08-11</strain>
    </source>
</reference>
<keyword evidence="7 17" id="KW-0067">ATP-binding</keyword>
<feature type="binding site" evidence="18">
    <location>
        <position position="158"/>
    </location>
    <ligand>
        <name>K(+)</name>
        <dbReference type="ChEBI" id="CHEBI:29103"/>
    </ligand>
</feature>
<dbReference type="GO" id="GO:0005524">
    <property type="term" value="F:ATP binding"/>
    <property type="evidence" value="ECO:0007669"/>
    <property type="project" value="UniProtKB-UniRule"/>
</dbReference>
<comment type="similarity">
    <text evidence="18">Belongs to the NnrE/AIBP family.</text>
</comment>
<keyword evidence="9 18" id="KW-0630">Potassium</keyword>
<keyword evidence="6 17" id="KW-0547">Nucleotide-binding</keyword>
<dbReference type="InterPro" id="IPR029056">
    <property type="entry name" value="Ribokinase-like"/>
</dbReference>
<comment type="function">
    <text evidence="14 19">Bifunctional enzyme that catalyzes the epimerization of the S- and R-forms of NAD(P)HX and the dehydration of the S-form of NAD(P)HX at the expense of ADP, which is converted to AMP. This allows the repair of both epimers of NAD(P)HX, a damaged form of NAD(P)H that is a result of enzymatic or heat-dependent hydration.</text>
</comment>
<evidence type="ECO:0000256" key="4">
    <source>
        <dbReference type="ARBA" id="ARBA00009524"/>
    </source>
</evidence>
<evidence type="ECO:0000256" key="15">
    <source>
        <dbReference type="ARBA" id="ARBA00048238"/>
    </source>
</evidence>
<dbReference type="Gene3D" id="3.40.50.10260">
    <property type="entry name" value="YjeF N-terminal domain"/>
    <property type="match status" value="1"/>
</dbReference>
<dbReference type="GO" id="GO:0046872">
    <property type="term" value="F:metal ion binding"/>
    <property type="evidence" value="ECO:0007669"/>
    <property type="project" value="UniProtKB-UniRule"/>
</dbReference>
<dbReference type="InterPro" id="IPR030677">
    <property type="entry name" value="Nnr"/>
</dbReference>
<dbReference type="PROSITE" id="PS51383">
    <property type="entry name" value="YJEF_C_3"/>
    <property type="match status" value="1"/>
</dbReference>
<dbReference type="PROSITE" id="PS51385">
    <property type="entry name" value="YJEF_N"/>
    <property type="match status" value="1"/>
</dbReference>
<evidence type="ECO:0000256" key="1">
    <source>
        <dbReference type="ARBA" id="ARBA00000013"/>
    </source>
</evidence>
<comment type="function">
    <text evidence="17">Catalyzes the dehydration of the S-form of NAD(P)HX at the expense of ADP, which is converted to AMP. Together with NAD(P)HX epimerase, which catalyzes the epimerization of the S- and R-forms, the enzyme allows the repair of both epimers of NAD(P)HX, a damaged form of NAD(P)H that is a result of enzymatic or heat-dependent hydration.</text>
</comment>
<evidence type="ECO:0000256" key="18">
    <source>
        <dbReference type="HAMAP-Rule" id="MF_01966"/>
    </source>
</evidence>
<comment type="similarity">
    <text evidence="17">Belongs to the NnrD/CARKD family.</text>
</comment>
<dbReference type="InterPro" id="IPR036652">
    <property type="entry name" value="YjeF_N_dom_sf"/>
</dbReference>
<dbReference type="GO" id="GO:0052855">
    <property type="term" value="F:ADP-dependent NAD(P)H-hydrate dehydratase activity"/>
    <property type="evidence" value="ECO:0007669"/>
    <property type="project" value="UniProtKB-UniRule"/>
</dbReference>
<dbReference type="GO" id="GO:0046496">
    <property type="term" value="P:nicotinamide nucleotide metabolic process"/>
    <property type="evidence" value="ECO:0007669"/>
    <property type="project" value="UniProtKB-UniRule"/>
</dbReference>
<feature type="binding site" evidence="17">
    <location>
        <position position="441"/>
    </location>
    <ligand>
        <name>AMP</name>
        <dbReference type="ChEBI" id="CHEBI:456215"/>
    </ligand>
</feature>
<keyword evidence="8 17" id="KW-0521">NADP</keyword>
<feature type="domain" description="YjeF N-terminal" evidence="21">
    <location>
        <begin position="11"/>
        <end position="212"/>
    </location>
</feature>
<gene>
    <name evidence="18" type="primary">nnrE</name>
    <name evidence="17" type="synonym">nnrD</name>
    <name evidence="22" type="ORF">DXC78_06865</name>
</gene>
<comment type="caution">
    <text evidence="22">The sequence shown here is derived from an EMBL/GenBank/DDBJ whole genome shotgun (WGS) entry which is preliminary data.</text>
</comment>
<name>A0A3E3E492_9FIRM</name>